<accession>A0ABM6RV93</accession>
<dbReference type="PANTHER" id="PTHR47197:SF3">
    <property type="entry name" value="DIHYDRO-HEME D1 DEHYDROGENASE"/>
    <property type="match status" value="1"/>
</dbReference>
<gene>
    <name evidence="1" type="ORF">BXT84_16065</name>
</gene>
<name>A0ABM6RV93_9FIRM</name>
<dbReference type="Pfam" id="PF10282">
    <property type="entry name" value="Lactonase"/>
    <property type="match status" value="1"/>
</dbReference>
<dbReference type="InterPro" id="IPR011964">
    <property type="entry name" value="YVTN_b-propeller_repeat"/>
</dbReference>
<dbReference type="InterPro" id="IPR015943">
    <property type="entry name" value="WD40/YVTN_repeat-like_dom_sf"/>
</dbReference>
<dbReference type="InterPro" id="IPR051200">
    <property type="entry name" value="Host-pathogen_enzymatic-act"/>
</dbReference>
<dbReference type="InterPro" id="IPR011045">
    <property type="entry name" value="N2O_reductase_N"/>
</dbReference>
<keyword evidence="2" id="KW-1185">Reference proteome</keyword>
<dbReference type="Gene3D" id="2.130.10.10">
    <property type="entry name" value="YVTN repeat-like/Quinoprotein amine dehydrogenase"/>
    <property type="match status" value="2"/>
</dbReference>
<protein>
    <submittedName>
        <fullName evidence="1">Uncharacterized protein</fullName>
    </submittedName>
</protein>
<organism evidence="1 2">
    <name type="scientific">Sulfobacillus thermotolerans</name>
    <dbReference type="NCBI Taxonomy" id="338644"/>
    <lineage>
        <taxon>Bacteria</taxon>
        <taxon>Bacillati</taxon>
        <taxon>Bacillota</taxon>
        <taxon>Clostridia</taxon>
        <taxon>Eubacteriales</taxon>
        <taxon>Clostridiales Family XVII. Incertae Sedis</taxon>
        <taxon>Sulfobacillus</taxon>
    </lineage>
</organism>
<reference evidence="1 2" key="1">
    <citation type="journal article" date="2019" name="Sci. Rep.">
        <title>Sulfobacillus thermotolerans: new insights into resistance and metabolic capacities of acidophilic chemolithotrophs.</title>
        <authorList>
            <person name="Panyushkina A.E."/>
            <person name="Babenko V.V."/>
            <person name="Nikitina A.S."/>
            <person name="Selezneva O.V."/>
            <person name="Tsaplina I.A."/>
            <person name="Letarova M.A."/>
            <person name="Kostryukova E.S."/>
            <person name="Letarov A.V."/>
        </authorList>
    </citation>
    <scope>NUCLEOTIDE SEQUENCE [LARGE SCALE GENOMIC DNA]</scope>
    <source>
        <strain evidence="1 2">Kr1</strain>
    </source>
</reference>
<proteinExistence type="predicted"/>
<sequence>MFLTHSKSPKAPPRRLLIRTFVLTATLAGGLIAGPAMSVEAATLPSITVGSDPYDVAVNTANGDVYVTNQDSNTVSVINAATNQVVNTLPIGTDPTYLGTNPTNGDVYVANNNSGTVSVINEANQVADTIAVGNTPSGIAVDVNTGNIYVSQWSPGTVTVIDGATNTVSQTITVGGQPFTPVFDPANGNLYVPCWSTSAVDVINSRTNQVVQSIPVGSGPNYATVDPANGDVYIANWESNTVSVINGATNSVVATIEVGTHPRAIAVNPLNGNLYVTNNGSDTVSVIDGTTNTVIQTIGAGASPAGIAADSAHGTVYIVDSGSNTVSMILPPPAHWVPPVLTPEPVTIGPVSSQAIGNLGFNPVGAIQNGSYMGYVEERAALMAGASFTGEGTDSSYLSAILDGSGVGQQHQVSAVQQGQFAALYQKLGIIPTWTNNTVSIAQGVTALRKAHAPTLAVENYLVQFGGYSWPVAQQQAALNFPGS</sequence>
<dbReference type="EMBL" id="CP019454">
    <property type="protein sequence ID" value="AUW95284.1"/>
    <property type="molecule type" value="Genomic_DNA"/>
</dbReference>
<dbReference type="SUPFAM" id="SSF50974">
    <property type="entry name" value="Nitrous oxide reductase, N-terminal domain"/>
    <property type="match status" value="1"/>
</dbReference>
<dbReference type="Proteomes" id="UP000325292">
    <property type="component" value="Chromosome"/>
</dbReference>
<dbReference type="PANTHER" id="PTHR47197">
    <property type="entry name" value="PROTEIN NIRF"/>
    <property type="match status" value="1"/>
</dbReference>
<evidence type="ECO:0000313" key="1">
    <source>
        <dbReference type="EMBL" id="AUW95284.1"/>
    </source>
</evidence>
<evidence type="ECO:0000313" key="2">
    <source>
        <dbReference type="Proteomes" id="UP000325292"/>
    </source>
</evidence>
<dbReference type="NCBIfam" id="TIGR02276">
    <property type="entry name" value="beta_rpt_yvtn"/>
    <property type="match status" value="5"/>
</dbReference>
<dbReference type="InterPro" id="IPR019405">
    <property type="entry name" value="Lactonase_7-beta_prop"/>
</dbReference>